<dbReference type="GO" id="GO:0005737">
    <property type="term" value="C:cytoplasm"/>
    <property type="evidence" value="ECO:0007669"/>
    <property type="project" value="TreeGrafter"/>
</dbReference>
<proteinExistence type="predicted"/>
<dbReference type="InterPro" id="IPR050452">
    <property type="entry name" value="Metacaspase"/>
</dbReference>
<protein>
    <submittedName>
        <fullName evidence="2">Caspase domain protein</fullName>
    </submittedName>
    <submittedName>
        <fullName evidence="3">Caspase-1, p20</fullName>
    </submittedName>
</protein>
<reference evidence="2 4" key="1">
    <citation type="submission" date="2015-03" db="EMBL/GenBank/DDBJ databases">
        <authorList>
            <person name="Murphy D."/>
        </authorList>
    </citation>
    <scope>NUCLEOTIDE SEQUENCE [LARGE SCALE GENOMIC DNA]</scope>
    <source>
        <strain evidence="2 4">D16</strain>
    </source>
</reference>
<dbReference type="Gene3D" id="3.40.50.12660">
    <property type="match status" value="1"/>
</dbReference>
<dbReference type="InterPro" id="IPR011600">
    <property type="entry name" value="Pept_C14_caspase"/>
</dbReference>
<dbReference type="InterPro" id="IPR029030">
    <property type="entry name" value="Caspase-like_dom_sf"/>
</dbReference>
<dbReference type="PANTHER" id="PTHR48104">
    <property type="entry name" value="METACASPASE-4"/>
    <property type="match status" value="1"/>
</dbReference>
<evidence type="ECO:0000313" key="5">
    <source>
        <dbReference type="Proteomes" id="UP000193811"/>
    </source>
</evidence>
<gene>
    <name evidence="3" type="ORF">AWB98_10775</name>
    <name evidence="2" type="ORF">BN970_00509</name>
</gene>
<dbReference type="EMBL" id="LQOP01000014">
    <property type="protein sequence ID" value="ORV27390.1"/>
    <property type="molecule type" value="Genomic_DNA"/>
</dbReference>
<feature type="domain" description="Peptidase C14 caspase" evidence="1">
    <location>
        <begin position="3"/>
        <end position="262"/>
    </location>
</feature>
<dbReference type="Pfam" id="PF00656">
    <property type="entry name" value="Peptidase_C14"/>
    <property type="match status" value="1"/>
</dbReference>
<evidence type="ECO:0000313" key="4">
    <source>
        <dbReference type="Proteomes" id="UP000182227"/>
    </source>
</evidence>
<dbReference type="GO" id="GO:0004197">
    <property type="term" value="F:cysteine-type endopeptidase activity"/>
    <property type="evidence" value="ECO:0007669"/>
    <property type="project" value="InterPro"/>
</dbReference>
<dbReference type="GO" id="GO:0006508">
    <property type="term" value="P:proteolysis"/>
    <property type="evidence" value="ECO:0007669"/>
    <property type="project" value="InterPro"/>
</dbReference>
<keyword evidence="5" id="KW-1185">Reference proteome</keyword>
<accession>A0A0U1CZR9</accession>
<reference evidence="3 5" key="2">
    <citation type="submission" date="2016-01" db="EMBL/GenBank/DDBJ databases">
        <title>The new phylogeny of the genus Mycobacterium.</title>
        <authorList>
            <person name="Tarcisio F."/>
            <person name="Conor M."/>
            <person name="Antonella G."/>
            <person name="Elisabetta G."/>
            <person name="Giulia F.S."/>
            <person name="Sara T."/>
            <person name="Anna F."/>
            <person name="Clotilde B."/>
            <person name="Roberto B."/>
            <person name="Veronica D.S."/>
            <person name="Fabio R."/>
            <person name="Monica P."/>
            <person name="Olivier J."/>
            <person name="Enrico T."/>
            <person name="Nicola S."/>
        </authorList>
    </citation>
    <scope>NUCLEOTIDE SEQUENCE [LARGE SCALE GENOMIC DNA]</scope>
    <source>
        <strain evidence="3 5">CCUG 50187</strain>
    </source>
</reference>
<name>A0A0U1CZR9_9MYCO</name>
<dbReference type="Proteomes" id="UP000182227">
    <property type="component" value="Unassembled WGS sequence"/>
</dbReference>
<dbReference type="EMBL" id="CTEF01000001">
    <property type="protein sequence ID" value="CQD03603.1"/>
    <property type="molecule type" value="Genomic_DNA"/>
</dbReference>
<sequence>MAKKAVLIGVNRYRVPGNDLRGCVPDVKNMAKLLQQRYEFDPDDISLITDFKATKEAIETAVTGLVRGARRGDVLLLHYSGHGSNVPDDDGDESDERDEILCPTDLDWNDPLRDDWLRSVFDGLADGVSLTVITDSCHSGTVTRALEPPDAPVIERYLPSPWDLAAAESGRGLAGPTRGTRRHKPAADVVHVDIPEVLISGCRADQTSADAAIAGGFAGALTYNLVEAVTESRTPLSYRELHDQTCAKLKRGRYEQVPQLEGSEARLEQPFLSPLD</sequence>
<dbReference type="GeneID" id="44295935"/>
<evidence type="ECO:0000313" key="3">
    <source>
        <dbReference type="EMBL" id="ORV27390.1"/>
    </source>
</evidence>
<evidence type="ECO:0000313" key="2">
    <source>
        <dbReference type="EMBL" id="CQD03603.1"/>
    </source>
</evidence>
<organism evidence="2 4">
    <name type="scientific">Mycolicibacterium conceptionense</name>
    <dbReference type="NCBI Taxonomy" id="451644"/>
    <lineage>
        <taxon>Bacteria</taxon>
        <taxon>Bacillati</taxon>
        <taxon>Actinomycetota</taxon>
        <taxon>Actinomycetes</taxon>
        <taxon>Mycobacteriales</taxon>
        <taxon>Mycobacteriaceae</taxon>
        <taxon>Mycolicibacterium</taxon>
    </lineage>
</organism>
<dbReference type="PANTHER" id="PTHR48104:SF30">
    <property type="entry name" value="METACASPASE-1"/>
    <property type="match status" value="1"/>
</dbReference>
<dbReference type="AlphaFoldDB" id="A0A0U1CZR9"/>
<dbReference type="RefSeq" id="WP_085140668.1">
    <property type="nucleotide sequence ID" value="NZ_JACKVA010000035.1"/>
</dbReference>
<dbReference type="SUPFAM" id="SSF52129">
    <property type="entry name" value="Caspase-like"/>
    <property type="match status" value="1"/>
</dbReference>
<dbReference type="Proteomes" id="UP000193811">
    <property type="component" value="Unassembled WGS sequence"/>
</dbReference>
<evidence type="ECO:0000259" key="1">
    <source>
        <dbReference type="Pfam" id="PF00656"/>
    </source>
</evidence>